<sequence length="45" mass="5386">MYNGLYMVDETVNEKGEQTRILMLLTPQMLELMKKNRNLQNTVQR</sequence>
<organism evidence="1 2">
    <name type="scientific">Deinococcus xinjiangensis</name>
    <dbReference type="NCBI Taxonomy" id="457454"/>
    <lineage>
        <taxon>Bacteria</taxon>
        <taxon>Thermotogati</taxon>
        <taxon>Deinococcota</taxon>
        <taxon>Deinococci</taxon>
        <taxon>Deinococcales</taxon>
        <taxon>Deinococcaceae</taxon>
        <taxon>Deinococcus</taxon>
    </lineage>
</organism>
<dbReference type="Proteomes" id="UP001458946">
    <property type="component" value="Unassembled WGS sequence"/>
</dbReference>
<dbReference type="EMBL" id="BAABRN010000041">
    <property type="protein sequence ID" value="GAA5503201.1"/>
    <property type="molecule type" value="Genomic_DNA"/>
</dbReference>
<proteinExistence type="predicted"/>
<gene>
    <name evidence="1" type="ORF">Dxin01_02956</name>
</gene>
<name>A0ABP9VEP9_9DEIO</name>
<keyword evidence="2" id="KW-1185">Reference proteome</keyword>
<evidence type="ECO:0000313" key="2">
    <source>
        <dbReference type="Proteomes" id="UP001458946"/>
    </source>
</evidence>
<protein>
    <submittedName>
        <fullName evidence="1">Uncharacterized protein</fullName>
    </submittedName>
</protein>
<evidence type="ECO:0000313" key="1">
    <source>
        <dbReference type="EMBL" id="GAA5503201.1"/>
    </source>
</evidence>
<accession>A0ABP9VEP9</accession>
<comment type="caution">
    <text evidence="1">The sequence shown here is derived from an EMBL/GenBank/DDBJ whole genome shotgun (WGS) entry which is preliminary data.</text>
</comment>
<reference evidence="1 2" key="1">
    <citation type="submission" date="2024-02" db="EMBL/GenBank/DDBJ databases">
        <title>Deinococcus xinjiangensis NBRC 107630.</title>
        <authorList>
            <person name="Ichikawa N."/>
            <person name="Katano-Makiyama Y."/>
            <person name="Hidaka K."/>
        </authorList>
    </citation>
    <scope>NUCLEOTIDE SEQUENCE [LARGE SCALE GENOMIC DNA]</scope>
    <source>
        <strain evidence="1 2">NBRC 107630</strain>
    </source>
</reference>